<dbReference type="EMBL" id="CP136894">
    <property type="protein sequence ID" value="WOL06907.1"/>
    <property type="molecule type" value="Genomic_DNA"/>
</dbReference>
<evidence type="ECO:0000313" key="2">
    <source>
        <dbReference type="Proteomes" id="UP001327560"/>
    </source>
</evidence>
<dbReference type="Pfam" id="PF05056">
    <property type="entry name" value="DUF674"/>
    <property type="match status" value="1"/>
</dbReference>
<dbReference type="AlphaFoldDB" id="A0AAQ3KEH8"/>
<sequence>MATTQITVKLLVDKTARKVLFAEAGKDGVDFLIGLLQIPIGSVVKLLTTERMVGAIGKLYKSMEDLDDSFLLSKNTKSLLLNPTCPTSQPRNSLFLLPSPNSSSEYYKCTRCSNNISRVCGTTCPSCRSYGSYSISAKVNYVEGSSTEVGEASDGGYVKGVVIYTVMDDLSIMPMSTISCITLLNKFNVKHVGTLEEKIVKLGFEEGLQLLKASLESKTVLTDVFLTKKYGNRRNI</sequence>
<accession>A0AAQ3KEH8</accession>
<gene>
    <name evidence="1" type="ORF">Cni_G15642</name>
</gene>
<dbReference type="PANTHER" id="PTHR33103:SF19">
    <property type="entry name" value="OS09G0544700 PROTEIN"/>
    <property type="match status" value="1"/>
</dbReference>
<keyword evidence="2" id="KW-1185">Reference proteome</keyword>
<evidence type="ECO:0000313" key="1">
    <source>
        <dbReference type="EMBL" id="WOL06907.1"/>
    </source>
</evidence>
<dbReference type="InterPro" id="IPR007750">
    <property type="entry name" value="DUF674"/>
</dbReference>
<protein>
    <recommendedName>
        <fullName evidence="3">DUF674 domain-containing protein</fullName>
    </recommendedName>
</protein>
<proteinExistence type="predicted"/>
<dbReference type="Proteomes" id="UP001327560">
    <property type="component" value="Chromosome 5"/>
</dbReference>
<dbReference type="PANTHER" id="PTHR33103">
    <property type="entry name" value="OS01G0153900 PROTEIN"/>
    <property type="match status" value="1"/>
</dbReference>
<evidence type="ECO:0008006" key="3">
    <source>
        <dbReference type="Google" id="ProtNLM"/>
    </source>
</evidence>
<reference evidence="1 2" key="1">
    <citation type="submission" date="2023-10" db="EMBL/GenBank/DDBJ databases">
        <title>Chromosome-scale genome assembly provides insights into flower coloration mechanisms of Canna indica.</title>
        <authorList>
            <person name="Li C."/>
        </authorList>
    </citation>
    <scope>NUCLEOTIDE SEQUENCE [LARGE SCALE GENOMIC DNA]</scope>
    <source>
        <tissue evidence="1">Flower</tissue>
    </source>
</reference>
<organism evidence="1 2">
    <name type="scientific">Canna indica</name>
    <name type="common">Indian-shot</name>
    <dbReference type="NCBI Taxonomy" id="4628"/>
    <lineage>
        <taxon>Eukaryota</taxon>
        <taxon>Viridiplantae</taxon>
        <taxon>Streptophyta</taxon>
        <taxon>Embryophyta</taxon>
        <taxon>Tracheophyta</taxon>
        <taxon>Spermatophyta</taxon>
        <taxon>Magnoliopsida</taxon>
        <taxon>Liliopsida</taxon>
        <taxon>Zingiberales</taxon>
        <taxon>Cannaceae</taxon>
        <taxon>Canna</taxon>
    </lineage>
</organism>
<name>A0AAQ3KEH8_9LILI</name>